<evidence type="ECO:0000256" key="1">
    <source>
        <dbReference type="SAM" id="Phobius"/>
    </source>
</evidence>
<keyword evidence="1" id="KW-1133">Transmembrane helix</keyword>
<dbReference type="STRING" id="441112.SAMN04488094_112118"/>
<reference evidence="2 3" key="1">
    <citation type="submission" date="2016-10" db="EMBL/GenBank/DDBJ databases">
        <authorList>
            <person name="de Groot N.N."/>
        </authorList>
    </citation>
    <scope>NUCLEOTIDE SEQUENCE [LARGE SCALE GENOMIC DNA]</scope>
    <source>
        <strain evidence="2 3">DSM 19548</strain>
    </source>
</reference>
<name>A0A1I1NTF4_9RHOB</name>
<dbReference type="EMBL" id="FOLG01000012">
    <property type="protein sequence ID" value="SFC98033.1"/>
    <property type="molecule type" value="Genomic_DNA"/>
</dbReference>
<proteinExistence type="predicted"/>
<accession>A0A1I1NTF4</accession>
<keyword evidence="3" id="KW-1185">Reference proteome</keyword>
<dbReference type="AlphaFoldDB" id="A0A1I1NTF4"/>
<dbReference type="OrthoDB" id="8601734at2"/>
<dbReference type="RefSeq" id="WP_093362029.1">
    <property type="nucleotide sequence ID" value="NZ_FOLG01000012.1"/>
</dbReference>
<evidence type="ECO:0000313" key="3">
    <source>
        <dbReference type="Proteomes" id="UP000198728"/>
    </source>
</evidence>
<protein>
    <submittedName>
        <fullName evidence="2">Uncharacterized protein</fullName>
    </submittedName>
</protein>
<feature type="transmembrane region" description="Helical" evidence="1">
    <location>
        <begin position="31"/>
        <end position="49"/>
    </location>
</feature>
<organism evidence="2 3">
    <name type="scientific">Tropicimonas isoalkanivorans</name>
    <dbReference type="NCBI Taxonomy" id="441112"/>
    <lineage>
        <taxon>Bacteria</taxon>
        <taxon>Pseudomonadati</taxon>
        <taxon>Pseudomonadota</taxon>
        <taxon>Alphaproteobacteria</taxon>
        <taxon>Rhodobacterales</taxon>
        <taxon>Roseobacteraceae</taxon>
        <taxon>Tropicimonas</taxon>
    </lineage>
</organism>
<dbReference type="Proteomes" id="UP000198728">
    <property type="component" value="Unassembled WGS sequence"/>
</dbReference>
<evidence type="ECO:0000313" key="2">
    <source>
        <dbReference type="EMBL" id="SFC98033.1"/>
    </source>
</evidence>
<gene>
    <name evidence="2" type="ORF">SAMN04488094_112118</name>
</gene>
<sequence length="173" mass="18926">MFFELIAAIVAGALAAGVVLGLNRLTGGRLPRWVMPAAAGAAIVAYAIFMEYSWYRRTVDTLPESLEVTFAHEARNVWRPWTFARPVVDRFAAVDRAAIANPGAGADQRRAELYLFGRWTAPHRVPVVYDCGAGRMAPLLETVQIDENGVVTQADWEPVPADDPTLSIVCKEA</sequence>
<keyword evidence="1" id="KW-0472">Membrane</keyword>
<keyword evidence="1" id="KW-0812">Transmembrane</keyword>